<dbReference type="PANTHER" id="PTHR23501">
    <property type="entry name" value="MAJOR FACILITATOR SUPERFAMILY"/>
    <property type="match status" value="1"/>
</dbReference>
<feature type="transmembrane region" description="Helical" evidence="5">
    <location>
        <begin position="290"/>
        <end position="311"/>
    </location>
</feature>
<proteinExistence type="predicted"/>
<evidence type="ECO:0000256" key="2">
    <source>
        <dbReference type="ARBA" id="ARBA00022692"/>
    </source>
</evidence>
<dbReference type="SUPFAM" id="SSF103473">
    <property type="entry name" value="MFS general substrate transporter"/>
    <property type="match status" value="1"/>
</dbReference>
<gene>
    <name evidence="8" type="primary">bcr_2</name>
    <name evidence="7" type="ORF">Lstg_0051</name>
    <name evidence="8" type="ORF">NCTC11991_02097</name>
</gene>
<organism evidence="8 10">
    <name type="scientific">Legionella steigerwaltii</name>
    <dbReference type="NCBI Taxonomy" id="460"/>
    <lineage>
        <taxon>Bacteria</taxon>
        <taxon>Pseudomonadati</taxon>
        <taxon>Pseudomonadota</taxon>
        <taxon>Gammaproteobacteria</taxon>
        <taxon>Legionellales</taxon>
        <taxon>Legionellaceae</taxon>
        <taxon>Legionella</taxon>
    </lineage>
</organism>
<evidence type="ECO:0000259" key="6">
    <source>
        <dbReference type="PROSITE" id="PS50850"/>
    </source>
</evidence>
<feature type="transmembrane region" description="Helical" evidence="5">
    <location>
        <begin position="174"/>
        <end position="196"/>
    </location>
</feature>
<feature type="transmembrane region" description="Helical" evidence="5">
    <location>
        <begin position="378"/>
        <end position="398"/>
    </location>
</feature>
<feature type="transmembrane region" description="Helical" evidence="5">
    <location>
        <begin position="317"/>
        <end position="340"/>
    </location>
</feature>
<dbReference type="Proteomes" id="UP000054820">
    <property type="component" value="Unassembled WGS sequence"/>
</dbReference>
<evidence type="ECO:0000313" key="7">
    <source>
        <dbReference type="EMBL" id="KTD80824.1"/>
    </source>
</evidence>
<dbReference type="InterPro" id="IPR020846">
    <property type="entry name" value="MFS_dom"/>
</dbReference>
<keyword evidence="4 5" id="KW-0472">Membrane</keyword>
<feature type="transmembrane region" description="Helical" evidence="5">
    <location>
        <begin position="216"/>
        <end position="241"/>
    </location>
</feature>
<evidence type="ECO:0000313" key="10">
    <source>
        <dbReference type="Proteomes" id="UP000255110"/>
    </source>
</evidence>
<dbReference type="GO" id="GO:0005886">
    <property type="term" value="C:plasma membrane"/>
    <property type="evidence" value="ECO:0007669"/>
    <property type="project" value="TreeGrafter"/>
</dbReference>
<evidence type="ECO:0000256" key="4">
    <source>
        <dbReference type="ARBA" id="ARBA00023136"/>
    </source>
</evidence>
<dbReference type="AlphaFoldDB" id="A0A378LCN6"/>
<dbReference type="PANTHER" id="PTHR23501:SF169">
    <property type="entry name" value="SLR0616 PROTEIN"/>
    <property type="match status" value="1"/>
</dbReference>
<dbReference type="GO" id="GO:0022857">
    <property type="term" value="F:transmembrane transporter activity"/>
    <property type="evidence" value="ECO:0007669"/>
    <property type="project" value="InterPro"/>
</dbReference>
<name>A0A378LCN6_9GAMM</name>
<dbReference type="EMBL" id="UGOY01000001">
    <property type="protein sequence ID" value="STY23489.1"/>
    <property type="molecule type" value="Genomic_DNA"/>
</dbReference>
<comment type="subcellular location">
    <subcellularLocation>
        <location evidence="1">Membrane</location>
        <topology evidence="1">Multi-pass membrane protein</topology>
    </subcellularLocation>
</comment>
<feature type="transmembrane region" description="Helical" evidence="5">
    <location>
        <begin position="261"/>
        <end position="278"/>
    </location>
</feature>
<feature type="transmembrane region" description="Helical" evidence="5">
    <location>
        <begin position="21"/>
        <end position="38"/>
    </location>
</feature>
<dbReference type="InterPro" id="IPR011701">
    <property type="entry name" value="MFS"/>
</dbReference>
<accession>A0A378LCN6</accession>
<dbReference type="InterPro" id="IPR036259">
    <property type="entry name" value="MFS_trans_sf"/>
</dbReference>
<evidence type="ECO:0000313" key="9">
    <source>
        <dbReference type="Proteomes" id="UP000054820"/>
    </source>
</evidence>
<dbReference type="Gene3D" id="1.20.1720.10">
    <property type="entry name" value="Multidrug resistance protein D"/>
    <property type="match status" value="1"/>
</dbReference>
<keyword evidence="3 5" id="KW-1133">Transmembrane helix</keyword>
<keyword evidence="9" id="KW-1185">Reference proteome</keyword>
<feature type="transmembrane region" description="Helical" evidence="5">
    <location>
        <begin position="58"/>
        <end position="79"/>
    </location>
</feature>
<evidence type="ECO:0000256" key="3">
    <source>
        <dbReference type="ARBA" id="ARBA00022989"/>
    </source>
</evidence>
<reference evidence="8 10" key="2">
    <citation type="submission" date="2018-06" db="EMBL/GenBank/DDBJ databases">
        <authorList>
            <consortium name="Pathogen Informatics"/>
            <person name="Doyle S."/>
        </authorList>
    </citation>
    <scope>NUCLEOTIDE SEQUENCE [LARGE SCALE GENOMIC DNA]</scope>
    <source>
        <strain evidence="8 10">NCTC11991</strain>
    </source>
</reference>
<dbReference type="EMBL" id="LNYZ01000001">
    <property type="protein sequence ID" value="KTD80824.1"/>
    <property type="molecule type" value="Genomic_DNA"/>
</dbReference>
<feature type="transmembrane region" description="Helical" evidence="5">
    <location>
        <begin position="91"/>
        <end position="112"/>
    </location>
</feature>
<feature type="transmembrane region" description="Helical" evidence="5">
    <location>
        <begin position="352"/>
        <end position="372"/>
    </location>
</feature>
<dbReference type="Proteomes" id="UP000255110">
    <property type="component" value="Unassembled WGS sequence"/>
</dbReference>
<keyword evidence="2 5" id="KW-0812">Transmembrane</keyword>
<evidence type="ECO:0000256" key="5">
    <source>
        <dbReference type="SAM" id="Phobius"/>
    </source>
</evidence>
<evidence type="ECO:0000313" key="8">
    <source>
        <dbReference type="EMBL" id="STY23489.1"/>
    </source>
</evidence>
<evidence type="ECO:0000256" key="1">
    <source>
        <dbReference type="ARBA" id="ARBA00004141"/>
    </source>
</evidence>
<protein>
    <submittedName>
        <fullName evidence="8">Major facilitator superfamily (MFS) transporter</fullName>
    </submittedName>
</protein>
<feature type="domain" description="Major facilitator superfamily (MFS) profile" evidence="6">
    <location>
        <begin position="20"/>
        <end position="404"/>
    </location>
</feature>
<feature type="transmembrane region" description="Helical" evidence="5">
    <location>
        <begin position="118"/>
        <end position="135"/>
    </location>
</feature>
<dbReference type="STRING" id="460.Lstg_0051"/>
<dbReference type="Pfam" id="PF07690">
    <property type="entry name" value="MFS_1"/>
    <property type="match status" value="1"/>
</dbReference>
<feature type="transmembrane region" description="Helical" evidence="5">
    <location>
        <begin position="147"/>
        <end position="168"/>
    </location>
</feature>
<dbReference type="PROSITE" id="PS50850">
    <property type="entry name" value="MFS"/>
    <property type="match status" value="1"/>
</dbReference>
<sequence>MNPFTLRIVMSISGKTSSFNLFWLLSYISIASVSAAIITPSLPKIQTEYALGPGTIEWIVSAFLIGYVVGQLIYGPLANRFGRLKALRTGLVINLFGIAICLIALVQGNYWLLISGRLITALGAASGLACTFMLINEWLPESQRKTAMAYSVLSFALGIGIAVVIGGLITEYFHWQGCFWILLVHGFIMLFGTRVFRETLVRPKSIHVLTIIRDYYAALASAKLVIFSLVVGCCSAIAYCFSAAGPQIAEELLKLTAAEYGYWNILNIVGMLLGGLFAKQLLTRFSANQLISIGFFGVALGILNLLMMWHFESQSSLWFFLTTSDLYLFSGFLFSGGSFVASNALKDKASAAAMMSFVNMCFATLSVILMGYLMVNPLLSFIIILSAVWLLVVALLMIQVVKVKNTLLLSGDSE</sequence>
<reference evidence="7 9" key="1">
    <citation type="submission" date="2015-11" db="EMBL/GenBank/DDBJ databases">
        <title>Genomic analysis of 38 Legionella species identifies large and diverse effector repertoires.</title>
        <authorList>
            <person name="Burstein D."/>
            <person name="Amaro F."/>
            <person name="Zusman T."/>
            <person name="Lifshitz Z."/>
            <person name="Cohen O."/>
            <person name="Gilbert J.A."/>
            <person name="Pupko T."/>
            <person name="Shuman H.A."/>
            <person name="Segal G."/>
        </authorList>
    </citation>
    <scope>NUCLEOTIDE SEQUENCE [LARGE SCALE GENOMIC DNA]</scope>
    <source>
        <strain evidence="7 9">SC-18-C9</strain>
    </source>
</reference>